<dbReference type="AlphaFoldDB" id="A0A327MAV7"/>
<dbReference type="GO" id="GO:0046872">
    <property type="term" value="F:metal ion binding"/>
    <property type="evidence" value="ECO:0007669"/>
    <property type="project" value="UniProtKB-KW"/>
</dbReference>
<evidence type="ECO:0000313" key="5">
    <source>
        <dbReference type="Proteomes" id="UP000249065"/>
    </source>
</evidence>
<sequence>MPRIEGMALPEDWRDGCLAARVMTPEGPSAVAVLRGAAFDMTPGFGTVSAWLNEPDPIGAIRTRGVPMPLDLPAVLANSAHDRRDPHRPWLLPPIDLQAVKACGVTYVRSMLERVIEERCHGDASQAEAVRAELRGVLAGDGTAGSARDLAAVKPGSTEAMRLKAALVERGWWSQYLEVGIGPDAEIFTKCQPMAAVGPGALVGVHPVSHWSNPEPEAVLAVNARGAILGATLGNDVNLRDIEGRSALLLGRAKDNNASCAIGPVLRLFDAGFSLEDVHAAEVTLTIEGADGFRLEEQGAVGAISRELRDLVGQLIGPHHQYPDGAVLFLGTPFSPGKDRGAPGQGFTHKPGDLVRIATPRLGALVNEVARTDACPPWGFGTGALLANLAQRGLPRR</sequence>
<evidence type="ECO:0000256" key="2">
    <source>
        <dbReference type="ARBA" id="ARBA00022723"/>
    </source>
</evidence>
<comment type="similarity">
    <text evidence="1">Belongs to the FAH family.</text>
</comment>
<dbReference type="GO" id="GO:0044281">
    <property type="term" value="P:small molecule metabolic process"/>
    <property type="evidence" value="ECO:0007669"/>
    <property type="project" value="UniProtKB-ARBA"/>
</dbReference>
<dbReference type="GO" id="GO:0016787">
    <property type="term" value="F:hydrolase activity"/>
    <property type="evidence" value="ECO:0007669"/>
    <property type="project" value="UniProtKB-KW"/>
</dbReference>
<gene>
    <name evidence="4" type="ORF">DOO78_06085</name>
</gene>
<reference evidence="5" key="1">
    <citation type="submission" date="2018-06" db="EMBL/GenBank/DDBJ databases">
        <authorList>
            <person name="Khan S.A."/>
        </authorList>
    </citation>
    <scope>NUCLEOTIDE SEQUENCE [LARGE SCALE GENOMIC DNA]</scope>
    <source>
        <strain evidence="5">DB-1506</strain>
    </source>
</reference>
<proteinExistence type="inferred from homology"/>
<dbReference type="PANTHER" id="PTHR42796">
    <property type="entry name" value="FUMARYLACETOACETATE HYDROLASE DOMAIN-CONTAINING PROTEIN 2A-RELATED"/>
    <property type="match status" value="1"/>
</dbReference>
<keyword evidence="4" id="KW-0378">Hydrolase</keyword>
<dbReference type="SUPFAM" id="SSF56529">
    <property type="entry name" value="FAH"/>
    <property type="match status" value="1"/>
</dbReference>
<feature type="domain" description="Fumarylacetoacetase-like C-terminal" evidence="3">
    <location>
        <begin position="221"/>
        <end position="369"/>
    </location>
</feature>
<dbReference type="PANTHER" id="PTHR42796:SF7">
    <property type="entry name" value="2-DEHYDRO-3-DEOXY-D-ARABINONATE DEHYDRATASE"/>
    <property type="match status" value="1"/>
</dbReference>
<dbReference type="Pfam" id="PF01557">
    <property type="entry name" value="FAA_hydrolase"/>
    <property type="match status" value="1"/>
</dbReference>
<dbReference type="RefSeq" id="WP_111468849.1">
    <property type="nucleotide sequence ID" value="NZ_QLIX01000003.1"/>
</dbReference>
<keyword evidence="5" id="KW-1185">Reference proteome</keyword>
<dbReference type="EMBL" id="QLIX01000003">
    <property type="protein sequence ID" value="RAI59819.1"/>
    <property type="molecule type" value="Genomic_DNA"/>
</dbReference>
<dbReference type="InterPro" id="IPR036663">
    <property type="entry name" value="Fumarylacetoacetase_C_sf"/>
</dbReference>
<protein>
    <submittedName>
        <fullName evidence="4">Fumarylacetoacetate hydrolase</fullName>
    </submittedName>
</protein>
<dbReference type="InterPro" id="IPR011234">
    <property type="entry name" value="Fumarylacetoacetase-like_C"/>
</dbReference>
<dbReference type="OrthoDB" id="9779415at2"/>
<evidence type="ECO:0000256" key="1">
    <source>
        <dbReference type="ARBA" id="ARBA00010211"/>
    </source>
</evidence>
<evidence type="ECO:0000259" key="3">
    <source>
        <dbReference type="Pfam" id="PF01557"/>
    </source>
</evidence>
<dbReference type="InterPro" id="IPR051121">
    <property type="entry name" value="FAH"/>
</dbReference>
<accession>A0A327MAV7</accession>
<organism evidence="4 5">
    <name type="scientific">Roseicella frigidaeris</name>
    <dbReference type="NCBI Taxonomy" id="2230885"/>
    <lineage>
        <taxon>Bacteria</taxon>
        <taxon>Pseudomonadati</taxon>
        <taxon>Pseudomonadota</taxon>
        <taxon>Alphaproteobacteria</taxon>
        <taxon>Acetobacterales</taxon>
        <taxon>Roseomonadaceae</taxon>
        <taxon>Roseicella</taxon>
    </lineage>
</organism>
<name>A0A327MAV7_9PROT</name>
<comment type="caution">
    <text evidence="4">The sequence shown here is derived from an EMBL/GenBank/DDBJ whole genome shotgun (WGS) entry which is preliminary data.</text>
</comment>
<dbReference type="Gene3D" id="3.90.850.10">
    <property type="entry name" value="Fumarylacetoacetase-like, C-terminal domain"/>
    <property type="match status" value="1"/>
</dbReference>
<evidence type="ECO:0000313" key="4">
    <source>
        <dbReference type="EMBL" id="RAI59819.1"/>
    </source>
</evidence>
<dbReference type="Proteomes" id="UP000249065">
    <property type="component" value="Unassembled WGS sequence"/>
</dbReference>
<keyword evidence="2" id="KW-0479">Metal-binding</keyword>